<reference evidence="7 8" key="1">
    <citation type="submission" date="2016-10" db="EMBL/GenBank/DDBJ databases">
        <authorList>
            <person name="de Groot N.N."/>
        </authorList>
    </citation>
    <scope>NUCLEOTIDE SEQUENCE [LARGE SCALE GENOMIC DNA]</scope>
    <source>
        <strain evidence="7 8">DSM 23995</strain>
    </source>
</reference>
<protein>
    <recommendedName>
        <fullName evidence="5">glycine oxidase</fullName>
        <ecNumber evidence="5">1.4.3.19</ecNumber>
    </recommendedName>
</protein>
<organism evidence="7 8">
    <name type="scientific">Alteribacillus iranensis</name>
    <dbReference type="NCBI Taxonomy" id="930128"/>
    <lineage>
        <taxon>Bacteria</taxon>
        <taxon>Bacillati</taxon>
        <taxon>Bacillota</taxon>
        <taxon>Bacilli</taxon>
        <taxon>Bacillales</taxon>
        <taxon>Bacillaceae</taxon>
        <taxon>Alteribacillus</taxon>
    </lineage>
</organism>
<dbReference type="InterPro" id="IPR006076">
    <property type="entry name" value="FAD-dep_OxRdtase"/>
</dbReference>
<dbReference type="SUPFAM" id="SSF51905">
    <property type="entry name" value="FAD/NAD(P)-binding domain"/>
    <property type="match status" value="1"/>
</dbReference>
<dbReference type="AlphaFoldDB" id="A0A1I2DHN9"/>
<dbReference type="EC" id="1.4.3.19" evidence="5"/>
<evidence type="ECO:0000313" key="8">
    <source>
        <dbReference type="Proteomes" id="UP000199516"/>
    </source>
</evidence>
<dbReference type="InterPro" id="IPR036188">
    <property type="entry name" value="FAD/NAD-bd_sf"/>
</dbReference>
<evidence type="ECO:0000256" key="2">
    <source>
        <dbReference type="ARBA" id="ARBA00022977"/>
    </source>
</evidence>
<dbReference type="GO" id="GO:0043799">
    <property type="term" value="F:glycine oxidase activity"/>
    <property type="evidence" value="ECO:0007669"/>
    <property type="project" value="UniProtKB-EC"/>
</dbReference>
<evidence type="ECO:0000256" key="3">
    <source>
        <dbReference type="ARBA" id="ARBA00023002"/>
    </source>
</evidence>
<dbReference type="OrthoDB" id="9794226at2"/>
<dbReference type="GO" id="GO:0050660">
    <property type="term" value="F:flavin adenine dinucleotide binding"/>
    <property type="evidence" value="ECO:0007669"/>
    <property type="project" value="InterPro"/>
</dbReference>
<dbReference type="EMBL" id="FONT01000004">
    <property type="protein sequence ID" value="SFE79753.1"/>
    <property type="molecule type" value="Genomic_DNA"/>
</dbReference>
<comment type="pathway">
    <text evidence="1">Cofactor biosynthesis; thiamine diphosphate biosynthesis.</text>
</comment>
<dbReference type="UniPathway" id="UPA00060"/>
<keyword evidence="8" id="KW-1185">Reference proteome</keyword>
<dbReference type="PANTHER" id="PTHR13847:SF289">
    <property type="entry name" value="GLYCINE OXIDASE"/>
    <property type="match status" value="1"/>
</dbReference>
<keyword evidence="3" id="KW-0560">Oxidoreductase</keyword>
<comment type="catalytic activity">
    <reaction evidence="4">
        <text>glycine + O2 + H2O = glyoxylate + H2O2 + NH4(+)</text>
        <dbReference type="Rhea" id="RHEA:11532"/>
        <dbReference type="ChEBI" id="CHEBI:15377"/>
        <dbReference type="ChEBI" id="CHEBI:15379"/>
        <dbReference type="ChEBI" id="CHEBI:16240"/>
        <dbReference type="ChEBI" id="CHEBI:28938"/>
        <dbReference type="ChEBI" id="CHEBI:36655"/>
        <dbReference type="ChEBI" id="CHEBI:57305"/>
        <dbReference type="EC" id="1.4.3.19"/>
    </reaction>
</comment>
<dbReference type="PANTHER" id="PTHR13847">
    <property type="entry name" value="SARCOSINE DEHYDROGENASE-RELATED"/>
    <property type="match status" value="1"/>
</dbReference>
<evidence type="ECO:0000256" key="1">
    <source>
        <dbReference type="ARBA" id="ARBA00004948"/>
    </source>
</evidence>
<dbReference type="NCBIfam" id="TIGR02352">
    <property type="entry name" value="thiamin_ThiO"/>
    <property type="match status" value="1"/>
</dbReference>
<dbReference type="InterPro" id="IPR012727">
    <property type="entry name" value="Gly_oxidase_ThiO"/>
</dbReference>
<dbReference type="GO" id="GO:0009228">
    <property type="term" value="P:thiamine biosynthetic process"/>
    <property type="evidence" value="ECO:0007669"/>
    <property type="project" value="UniProtKB-KW"/>
</dbReference>
<dbReference type="GO" id="GO:0009229">
    <property type="term" value="P:thiamine diphosphate biosynthetic process"/>
    <property type="evidence" value="ECO:0007669"/>
    <property type="project" value="UniProtKB-UniPathway"/>
</dbReference>
<dbReference type="RefSeq" id="WP_091661172.1">
    <property type="nucleotide sequence ID" value="NZ_FONT01000004.1"/>
</dbReference>
<feature type="domain" description="FAD dependent oxidoreductase" evidence="6">
    <location>
        <begin position="6"/>
        <end position="348"/>
    </location>
</feature>
<sequence>MDNYYDVIIVGGGVNGCSTAFQLSKRGYKTIVMEKGRVAQEASQAAAGMLGAQVEVSERGPFFDFARQSRSMFPELVPELESLSGVSVSFVNNGMIKTAWTKREKEQLLGRMEFQRHAGEPVEWWEKDQLQSHEPAVSQQVEGALYIPGDGQVKAKEWTMAYARAAENLGAEIREFTEITSLLDHGGKVEGVKSSAGTFYADHVVIAGGAWSGNIKGVPGLKMIPVKGEILSVRPRRPVITRTIHTSDFYIVPKLGGSVIIGATERVGSVDKRVSAGAVQELLQKACNLIPTLEDAEFERAWTGVRPQTADGKPYLGTSHIEGLWIAAGHYRNGILLSALTGKFLADLIGGRTVDSEWELEFSPQRSLKAEEDLIESNH</sequence>
<dbReference type="Gene3D" id="3.50.50.60">
    <property type="entry name" value="FAD/NAD(P)-binding domain"/>
    <property type="match status" value="1"/>
</dbReference>
<evidence type="ECO:0000313" key="7">
    <source>
        <dbReference type="EMBL" id="SFE79753.1"/>
    </source>
</evidence>
<evidence type="ECO:0000256" key="4">
    <source>
        <dbReference type="ARBA" id="ARBA00049872"/>
    </source>
</evidence>
<dbReference type="Pfam" id="PF01266">
    <property type="entry name" value="DAO"/>
    <property type="match status" value="1"/>
</dbReference>
<dbReference type="GO" id="GO:0005737">
    <property type="term" value="C:cytoplasm"/>
    <property type="evidence" value="ECO:0007669"/>
    <property type="project" value="TreeGrafter"/>
</dbReference>
<dbReference type="Gene3D" id="3.30.9.10">
    <property type="entry name" value="D-Amino Acid Oxidase, subunit A, domain 2"/>
    <property type="match status" value="1"/>
</dbReference>
<accession>A0A1I2DHN9</accession>
<evidence type="ECO:0000256" key="5">
    <source>
        <dbReference type="ARBA" id="ARBA00050018"/>
    </source>
</evidence>
<name>A0A1I2DHN9_9BACI</name>
<keyword evidence="2" id="KW-0784">Thiamine biosynthesis</keyword>
<evidence type="ECO:0000259" key="6">
    <source>
        <dbReference type="Pfam" id="PF01266"/>
    </source>
</evidence>
<dbReference type="STRING" id="930128.SAMN05192532_10469"/>
<dbReference type="SUPFAM" id="SSF54373">
    <property type="entry name" value="FAD-linked reductases, C-terminal domain"/>
    <property type="match status" value="1"/>
</dbReference>
<dbReference type="Proteomes" id="UP000199516">
    <property type="component" value="Unassembled WGS sequence"/>
</dbReference>
<gene>
    <name evidence="7" type="ORF">SAMN05192532_10469</name>
</gene>
<proteinExistence type="predicted"/>